<dbReference type="Gene3D" id="1.10.10.10">
    <property type="entry name" value="Winged helix-like DNA-binding domain superfamily/Winged helix DNA-binding domain"/>
    <property type="match status" value="1"/>
</dbReference>
<dbReference type="PANTHER" id="PTHR30514">
    <property type="entry name" value="GLUCOKINASE"/>
    <property type="match status" value="1"/>
</dbReference>
<dbReference type="Gene3D" id="3.40.50.10490">
    <property type="entry name" value="Glucose-6-phosphate isomerase like protein, domain 1"/>
    <property type="match status" value="1"/>
</dbReference>
<evidence type="ECO:0000256" key="2">
    <source>
        <dbReference type="ARBA" id="ARBA00023125"/>
    </source>
</evidence>
<keyword evidence="2" id="KW-0238">DNA-binding</keyword>
<sequence>MSSLLKIRAERDQMSAIERRIADFMLENAHLLRDYSSQQLADALQISQSSVVKFSQKLGFKGYPDLKYSIGEAVARGSDVPVKATAKSARATVRESLAETLWQSKSRAEEETRLINDAGTLNEIATLLSRAGKVFCIGFGDDGLAAQAFAQRLALLGTLALHHADAVPMTANISSAERGDVLVVFSEQGQHAALNQLCRQFRERQGKVVSVTRHTSNPLRAHADATLLVSAHDERSHVQPLLYQSALQHLLDQIFVLMCDGDRLEQLNTNLEHVQHLLDPKL</sequence>
<dbReference type="AlphaFoldDB" id="A0A829YFT2"/>
<dbReference type="InterPro" id="IPR000281">
    <property type="entry name" value="HTH_RpiR"/>
</dbReference>
<dbReference type="InterPro" id="IPR036388">
    <property type="entry name" value="WH-like_DNA-bd_sf"/>
</dbReference>
<accession>A0A829YFT2</accession>
<keyword evidence="7" id="KW-1185">Reference proteome</keyword>
<dbReference type="GO" id="GO:1901135">
    <property type="term" value="P:carbohydrate derivative metabolic process"/>
    <property type="evidence" value="ECO:0007669"/>
    <property type="project" value="InterPro"/>
</dbReference>
<reference evidence="7" key="1">
    <citation type="submission" date="2020-01" db="EMBL/GenBank/DDBJ databases">
        <title>'Steroidobacter agaridevorans' sp. nov., agar-degrading bacteria isolated from rhizosphere soils.</title>
        <authorList>
            <person name="Ikenaga M."/>
            <person name="Kataoka M."/>
            <person name="Murouchi A."/>
            <person name="Katsuragi S."/>
            <person name="Sakai M."/>
        </authorList>
    </citation>
    <scope>NUCLEOTIDE SEQUENCE [LARGE SCALE GENOMIC DNA]</scope>
    <source>
        <strain evidence="7">YU21-B</strain>
    </source>
</reference>
<proteinExistence type="predicted"/>
<keyword evidence="1" id="KW-0805">Transcription regulation</keyword>
<dbReference type="PANTHER" id="PTHR30514:SF17">
    <property type="entry name" value="HTH-TYPE TRANSCRIPTIONAL REGULATOR MURR"/>
    <property type="match status" value="1"/>
</dbReference>
<dbReference type="InterPro" id="IPR047640">
    <property type="entry name" value="RpiR-like"/>
</dbReference>
<protein>
    <submittedName>
        <fullName evidence="6">Transcriptional regulator</fullName>
    </submittedName>
</protein>
<dbReference type="GO" id="GO:0003700">
    <property type="term" value="F:DNA-binding transcription factor activity"/>
    <property type="evidence" value="ECO:0007669"/>
    <property type="project" value="InterPro"/>
</dbReference>
<dbReference type="SUPFAM" id="SSF46689">
    <property type="entry name" value="Homeodomain-like"/>
    <property type="match status" value="1"/>
</dbReference>
<dbReference type="Proteomes" id="UP000445000">
    <property type="component" value="Unassembled WGS sequence"/>
</dbReference>
<evidence type="ECO:0000313" key="6">
    <source>
        <dbReference type="EMBL" id="GFE82124.1"/>
    </source>
</evidence>
<dbReference type="GO" id="GO:0003677">
    <property type="term" value="F:DNA binding"/>
    <property type="evidence" value="ECO:0007669"/>
    <property type="project" value="UniProtKB-KW"/>
</dbReference>
<evidence type="ECO:0000256" key="1">
    <source>
        <dbReference type="ARBA" id="ARBA00023015"/>
    </source>
</evidence>
<dbReference type="Pfam" id="PF01380">
    <property type="entry name" value="SIS"/>
    <property type="match status" value="1"/>
</dbReference>
<evidence type="ECO:0000259" key="5">
    <source>
        <dbReference type="PROSITE" id="PS51464"/>
    </source>
</evidence>
<dbReference type="InterPro" id="IPR046348">
    <property type="entry name" value="SIS_dom_sf"/>
</dbReference>
<feature type="domain" description="SIS" evidence="5">
    <location>
        <begin position="124"/>
        <end position="264"/>
    </location>
</feature>
<keyword evidence="3" id="KW-0804">Transcription</keyword>
<dbReference type="RefSeq" id="WP_161813794.1">
    <property type="nucleotide sequence ID" value="NZ_BLJN01000004.1"/>
</dbReference>
<evidence type="ECO:0000256" key="3">
    <source>
        <dbReference type="ARBA" id="ARBA00023163"/>
    </source>
</evidence>
<feature type="domain" description="HTH rpiR-type" evidence="4">
    <location>
        <begin position="1"/>
        <end position="77"/>
    </location>
</feature>
<dbReference type="SUPFAM" id="SSF53697">
    <property type="entry name" value="SIS domain"/>
    <property type="match status" value="1"/>
</dbReference>
<dbReference type="GO" id="GO:0097367">
    <property type="term" value="F:carbohydrate derivative binding"/>
    <property type="evidence" value="ECO:0007669"/>
    <property type="project" value="InterPro"/>
</dbReference>
<dbReference type="InterPro" id="IPR009057">
    <property type="entry name" value="Homeodomain-like_sf"/>
</dbReference>
<dbReference type="EMBL" id="BLJN01000004">
    <property type="protein sequence ID" value="GFE82124.1"/>
    <property type="molecule type" value="Genomic_DNA"/>
</dbReference>
<comment type="caution">
    <text evidence="6">The sequence shown here is derived from an EMBL/GenBank/DDBJ whole genome shotgun (WGS) entry which is preliminary data.</text>
</comment>
<name>A0A829YFT2_9GAMM</name>
<gene>
    <name evidence="6" type="ORF">GCM10011487_41240</name>
</gene>
<dbReference type="InterPro" id="IPR001347">
    <property type="entry name" value="SIS_dom"/>
</dbReference>
<evidence type="ECO:0000259" key="4">
    <source>
        <dbReference type="PROSITE" id="PS51071"/>
    </source>
</evidence>
<dbReference type="InterPro" id="IPR035472">
    <property type="entry name" value="RpiR-like_SIS"/>
</dbReference>
<evidence type="ECO:0000313" key="7">
    <source>
        <dbReference type="Proteomes" id="UP000445000"/>
    </source>
</evidence>
<dbReference type="Pfam" id="PF01418">
    <property type="entry name" value="HTH_6"/>
    <property type="match status" value="1"/>
</dbReference>
<dbReference type="CDD" id="cd05013">
    <property type="entry name" value="SIS_RpiR"/>
    <property type="match status" value="1"/>
</dbReference>
<dbReference type="PROSITE" id="PS51071">
    <property type="entry name" value="HTH_RPIR"/>
    <property type="match status" value="1"/>
</dbReference>
<organism evidence="6 7">
    <name type="scientific">Steroidobacter agaridevorans</name>
    <dbReference type="NCBI Taxonomy" id="2695856"/>
    <lineage>
        <taxon>Bacteria</taxon>
        <taxon>Pseudomonadati</taxon>
        <taxon>Pseudomonadota</taxon>
        <taxon>Gammaproteobacteria</taxon>
        <taxon>Steroidobacterales</taxon>
        <taxon>Steroidobacteraceae</taxon>
        <taxon>Steroidobacter</taxon>
    </lineage>
</organism>
<dbReference type="PROSITE" id="PS51464">
    <property type="entry name" value="SIS"/>
    <property type="match status" value="1"/>
</dbReference>